<dbReference type="Proteomes" id="UP000283383">
    <property type="component" value="Unassembled WGS sequence"/>
</dbReference>
<comment type="caution">
    <text evidence="2">The sequence shown here is derived from an EMBL/GenBank/DDBJ whole genome shotgun (WGS) entry which is preliminary data.</text>
</comment>
<dbReference type="AlphaFoldDB" id="A0A420I9Z5"/>
<organism evidence="2 3">
    <name type="scientific">Golovinomyces cichoracearum</name>
    <dbReference type="NCBI Taxonomy" id="62708"/>
    <lineage>
        <taxon>Eukaryota</taxon>
        <taxon>Fungi</taxon>
        <taxon>Dikarya</taxon>
        <taxon>Ascomycota</taxon>
        <taxon>Pezizomycotina</taxon>
        <taxon>Leotiomycetes</taxon>
        <taxon>Erysiphales</taxon>
        <taxon>Erysiphaceae</taxon>
        <taxon>Golovinomyces</taxon>
    </lineage>
</organism>
<feature type="non-terminal residue" evidence="2">
    <location>
        <position position="61"/>
    </location>
</feature>
<evidence type="ECO:0000313" key="2">
    <source>
        <dbReference type="EMBL" id="RKF71305.1"/>
    </source>
</evidence>
<accession>A0A420I9Z5</accession>
<gene>
    <name evidence="2" type="ORF">GcM3_105024</name>
</gene>
<evidence type="ECO:0000256" key="1">
    <source>
        <dbReference type="SAM" id="MobiDB-lite"/>
    </source>
</evidence>
<feature type="compositionally biased region" description="Basic and acidic residues" evidence="1">
    <location>
        <begin position="22"/>
        <end position="45"/>
    </location>
</feature>
<keyword evidence="3" id="KW-1185">Reference proteome</keyword>
<feature type="compositionally biased region" description="Basic and acidic residues" evidence="1">
    <location>
        <begin position="1"/>
        <end position="11"/>
    </location>
</feature>
<evidence type="ECO:0000313" key="3">
    <source>
        <dbReference type="Proteomes" id="UP000283383"/>
    </source>
</evidence>
<sequence>MSTEISAKEEVPNIPGTLLEYPSERDKRAKDREERSREIESRTEEWGNGIDPEKYSPSQLN</sequence>
<proteinExistence type="predicted"/>
<dbReference type="EMBL" id="MCBQ01010513">
    <property type="protein sequence ID" value="RKF71305.1"/>
    <property type="molecule type" value="Genomic_DNA"/>
</dbReference>
<name>A0A420I9Z5_9PEZI</name>
<reference evidence="2 3" key="1">
    <citation type="journal article" date="2018" name="BMC Genomics">
        <title>Comparative genome analyses reveal sequence features reflecting distinct modes of host-adaptation between dicot and monocot powdery mildew.</title>
        <authorList>
            <person name="Wu Y."/>
            <person name="Ma X."/>
            <person name="Pan Z."/>
            <person name="Kale S.D."/>
            <person name="Song Y."/>
            <person name="King H."/>
            <person name="Zhang Q."/>
            <person name="Presley C."/>
            <person name="Deng X."/>
            <person name="Wei C.I."/>
            <person name="Xiao S."/>
        </authorList>
    </citation>
    <scope>NUCLEOTIDE SEQUENCE [LARGE SCALE GENOMIC DNA]</scope>
    <source>
        <strain evidence="2">UMSG3</strain>
    </source>
</reference>
<protein>
    <submittedName>
        <fullName evidence="2">Uncharacterized protein</fullName>
    </submittedName>
</protein>
<feature type="region of interest" description="Disordered" evidence="1">
    <location>
        <begin position="1"/>
        <end position="61"/>
    </location>
</feature>